<keyword evidence="4" id="KW-0309">Germination</keyword>
<protein>
    <submittedName>
        <fullName evidence="9">Spore germination protein</fullName>
    </submittedName>
</protein>
<keyword evidence="6 8" id="KW-1133">Transmembrane helix</keyword>
<evidence type="ECO:0000256" key="6">
    <source>
        <dbReference type="ARBA" id="ARBA00022989"/>
    </source>
</evidence>
<evidence type="ECO:0000313" key="9">
    <source>
        <dbReference type="EMBL" id="MCM2534638.1"/>
    </source>
</evidence>
<comment type="similarity">
    <text evidence="2">Belongs to the amino acid-polyamine-organocation (APC) superfamily. Spore germination protein (SGP) (TC 2.A.3.9) family.</text>
</comment>
<keyword evidence="5 8" id="KW-0812">Transmembrane</keyword>
<evidence type="ECO:0000256" key="5">
    <source>
        <dbReference type="ARBA" id="ARBA00022692"/>
    </source>
</evidence>
<reference evidence="9 10" key="1">
    <citation type="submission" date="2022-06" db="EMBL/GenBank/DDBJ databases">
        <authorList>
            <person name="Jeon C.O."/>
        </authorList>
    </citation>
    <scope>NUCLEOTIDE SEQUENCE [LARGE SCALE GENOMIC DNA]</scope>
    <source>
        <strain evidence="9 10">KCTC 13943</strain>
    </source>
</reference>
<feature type="transmembrane region" description="Helical" evidence="8">
    <location>
        <begin position="12"/>
        <end position="32"/>
    </location>
</feature>
<gene>
    <name evidence="9" type="ORF">NDK43_22685</name>
</gene>
<dbReference type="InterPro" id="IPR004761">
    <property type="entry name" value="Spore_GerAB"/>
</dbReference>
<dbReference type="PANTHER" id="PTHR34975">
    <property type="entry name" value="SPORE GERMINATION PROTEIN A2"/>
    <property type="match status" value="1"/>
</dbReference>
<comment type="subcellular location">
    <subcellularLocation>
        <location evidence="1">Membrane</location>
        <topology evidence="1">Multi-pass membrane protein</topology>
    </subcellularLocation>
</comment>
<keyword evidence="10" id="KW-1185">Reference proteome</keyword>
<dbReference type="EMBL" id="JAMQCR010000002">
    <property type="protein sequence ID" value="MCM2534638.1"/>
    <property type="molecule type" value="Genomic_DNA"/>
</dbReference>
<organism evidence="9 10">
    <name type="scientific">Neobacillus pocheonensis</name>
    <dbReference type="NCBI Taxonomy" id="363869"/>
    <lineage>
        <taxon>Bacteria</taxon>
        <taxon>Bacillati</taxon>
        <taxon>Bacillota</taxon>
        <taxon>Bacilli</taxon>
        <taxon>Bacillales</taxon>
        <taxon>Bacillaceae</taxon>
        <taxon>Neobacillus</taxon>
    </lineage>
</organism>
<keyword evidence="7 8" id="KW-0472">Membrane</keyword>
<evidence type="ECO:0000256" key="1">
    <source>
        <dbReference type="ARBA" id="ARBA00004141"/>
    </source>
</evidence>
<evidence type="ECO:0000256" key="8">
    <source>
        <dbReference type="SAM" id="Phobius"/>
    </source>
</evidence>
<feature type="transmembrane region" description="Helical" evidence="8">
    <location>
        <begin position="62"/>
        <end position="82"/>
    </location>
</feature>
<dbReference type="Proteomes" id="UP001523262">
    <property type="component" value="Unassembled WGS sequence"/>
</dbReference>
<accession>A0ABT0WGG1</accession>
<evidence type="ECO:0000256" key="7">
    <source>
        <dbReference type="ARBA" id="ARBA00023136"/>
    </source>
</evidence>
<dbReference type="PANTHER" id="PTHR34975:SF2">
    <property type="entry name" value="SPORE GERMINATION PROTEIN A2"/>
    <property type="match status" value="1"/>
</dbReference>
<comment type="caution">
    <text evidence="9">The sequence shown here is derived from an EMBL/GenBank/DDBJ whole genome shotgun (WGS) entry which is preliminary data.</text>
</comment>
<sequence>MKKSENRILGGMILSWINIIITAVINIAVLGVDTFARSNFPLLSTNCKIRLGEFIERLEVLFMHYLVIGGFFKIFLYFYAAVTGIDDIFKFKNHRKIAFQIGFII</sequence>
<name>A0ABT0WGG1_9BACI</name>
<evidence type="ECO:0000256" key="2">
    <source>
        <dbReference type="ARBA" id="ARBA00007998"/>
    </source>
</evidence>
<keyword evidence="3" id="KW-0813">Transport</keyword>
<dbReference type="Pfam" id="PF03845">
    <property type="entry name" value="Spore_permease"/>
    <property type="match status" value="1"/>
</dbReference>
<evidence type="ECO:0000313" key="10">
    <source>
        <dbReference type="Proteomes" id="UP001523262"/>
    </source>
</evidence>
<evidence type="ECO:0000256" key="3">
    <source>
        <dbReference type="ARBA" id="ARBA00022448"/>
    </source>
</evidence>
<proteinExistence type="inferred from homology"/>
<evidence type="ECO:0000256" key="4">
    <source>
        <dbReference type="ARBA" id="ARBA00022544"/>
    </source>
</evidence>